<proteinExistence type="predicted"/>
<keyword evidence="1" id="KW-1133">Transmembrane helix</keyword>
<dbReference type="Proteomes" id="UP000256304">
    <property type="component" value="Unassembled WGS sequence"/>
</dbReference>
<feature type="transmembrane region" description="Helical" evidence="1">
    <location>
        <begin position="28"/>
        <end position="51"/>
    </location>
</feature>
<keyword evidence="1" id="KW-0812">Transmembrane</keyword>
<dbReference type="InterPro" id="IPR046740">
    <property type="entry name" value="DUF6790"/>
</dbReference>
<feature type="transmembrane region" description="Helical" evidence="1">
    <location>
        <begin position="127"/>
        <end position="147"/>
    </location>
</feature>
<evidence type="ECO:0000313" key="3">
    <source>
        <dbReference type="Proteomes" id="UP000256304"/>
    </source>
</evidence>
<keyword evidence="3" id="KW-1185">Reference proteome</keyword>
<keyword evidence="1" id="KW-0472">Membrane</keyword>
<organism evidence="2 3">
    <name type="scientific">Paenibacillus taihuensis</name>
    <dbReference type="NCBI Taxonomy" id="1156355"/>
    <lineage>
        <taxon>Bacteria</taxon>
        <taxon>Bacillati</taxon>
        <taxon>Bacillota</taxon>
        <taxon>Bacilli</taxon>
        <taxon>Bacillales</taxon>
        <taxon>Paenibacillaceae</taxon>
        <taxon>Paenibacillus</taxon>
    </lineage>
</organism>
<gene>
    <name evidence="2" type="ORF">A8990_14345</name>
</gene>
<feature type="transmembrane region" description="Helical" evidence="1">
    <location>
        <begin position="92"/>
        <end position="112"/>
    </location>
</feature>
<protein>
    <recommendedName>
        <fullName evidence="4">DoxX-like protein</fullName>
    </recommendedName>
</protein>
<comment type="caution">
    <text evidence="2">The sequence shown here is derived from an EMBL/GenBank/DDBJ whole genome shotgun (WGS) entry which is preliminary data.</text>
</comment>
<evidence type="ECO:0008006" key="4">
    <source>
        <dbReference type="Google" id="ProtNLM"/>
    </source>
</evidence>
<evidence type="ECO:0000256" key="1">
    <source>
        <dbReference type="SAM" id="Phobius"/>
    </source>
</evidence>
<dbReference type="RefSeq" id="WP_116191957.1">
    <property type="nucleotide sequence ID" value="NZ_QTTN01000043.1"/>
</dbReference>
<accession>A0A3D9R1K0</accession>
<evidence type="ECO:0000313" key="2">
    <source>
        <dbReference type="EMBL" id="REE67340.1"/>
    </source>
</evidence>
<feature type="transmembrane region" description="Helical" evidence="1">
    <location>
        <begin position="71"/>
        <end position="87"/>
    </location>
</feature>
<feature type="transmembrane region" description="Helical" evidence="1">
    <location>
        <begin position="6"/>
        <end position="21"/>
    </location>
</feature>
<reference evidence="2 3" key="1">
    <citation type="submission" date="2018-08" db="EMBL/GenBank/DDBJ databases">
        <title>Genomic Encyclopedia of Type Strains, Phase III (KMG-III): the genomes of soil and plant-associated and newly described type strains.</title>
        <authorList>
            <person name="Whitman W."/>
        </authorList>
    </citation>
    <scope>NUCLEOTIDE SEQUENCE [LARGE SCALE GENOMIC DNA]</scope>
    <source>
        <strain evidence="2 3">CGMCC 1.10966</strain>
    </source>
</reference>
<dbReference type="Pfam" id="PF20589">
    <property type="entry name" value="DUF6790"/>
    <property type="match status" value="1"/>
</dbReference>
<name>A0A3D9R1K0_9BACL</name>
<dbReference type="AlphaFoldDB" id="A0A3D9R1K0"/>
<dbReference type="EMBL" id="QTTN01000043">
    <property type="protein sequence ID" value="REE67340.1"/>
    <property type="molecule type" value="Genomic_DNA"/>
</dbReference>
<sequence>MRALIGNAIVIIVALLLFQWGDKSFLEALLLAFLFVKVGLYGLFYASGHLFNAEKVAQYIGWKSNFFQKEVGYANLAFGVLGVLSFWMQDSFWTATIIGYAVFYIGCGIIHIEDMKSNGNHSGGNNWTHVLLICFLQPVIGIVLLLAKSLS</sequence>